<dbReference type="PhylomeDB" id="A0A068V644"/>
<accession>A0A068V644</accession>
<evidence type="ECO:0000313" key="2">
    <source>
        <dbReference type="Proteomes" id="UP000295252"/>
    </source>
</evidence>
<dbReference type="Proteomes" id="UP000295252">
    <property type="component" value="Chromosome VIII"/>
</dbReference>
<name>A0A068V644_COFCA</name>
<organism evidence="1 2">
    <name type="scientific">Coffea canephora</name>
    <name type="common">Robusta coffee</name>
    <dbReference type="NCBI Taxonomy" id="49390"/>
    <lineage>
        <taxon>Eukaryota</taxon>
        <taxon>Viridiplantae</taxon>
        <taxon>Streptophyta</taxon>
        <taxon>Embryophyta</taxon>
        <taxon>Tracheophyta</taxon>
        <taxon>Spermatophyta</taxon>
        <taxon>Magnoliopsida</taxon>
        <taxon>eudicotyledons</taxon>
        <taxon>Gunneridae</taxon>
        <taxon>Pentapetalae</taxon>
        <taxon>asterids</taxon>
        <taxon>lamiids</taxon>
        <taxon>Gentianales</taxon>
        <taxon>Rubiaceae</taxon>
        <taxon>Ixoroideae</taxon>
        <taxon>Gardenieae complex</taxon>
        <taxon>Bertiereae - Coffeeae clade</taxon>
        <taxon>Coffeeae</taxon>
        <taxon>Coffea</taxon>
    </lineage>
</organism>
<sequence length="70" mass="8289">MSSYVTKILYYQVYICIRRIPFEKKKSYPDAALASVLRVLNRIHSTFFDTENCSSLLDRDVRKVLKTVRK</sequence>
<gene>
    <name evidence="1" type="ORF">GSCOC_T00017191001</name>
</gene>
<reference evidence="2" key="1">
    <citation type="journal article" date="2014" name="Science">
        <title>The coffee genome provides insight into the convergent evolution of caffeine biosynthesis.</title>
        <authorList>
            <person name="Denoeud F."/>
            <person name="Carretero-Paulet L."/>
            <person name="Dereeper A."/>
            <person name="Droc G."/>
            <person name="Guyot R."/>
            <person name="Pietrella M."/>
            <person name="Zheng C."/>
            <person name="Alberti A."/>
            <person name="Anthony F."/>
            <person name="Aprea G."/>
            <person name="Aury J.M."/>
            <person name="Bento P."/>
            <person name="Bernard M."/>
            <person name="Bocs S."/>
            <person name="Campa C."/>
            <person name="Cenci A."/>
            <person name="Combes M.C."/>
            <person name="Crouzillat D."/>
            <person name="Da Silva C."/>
            <person name="Daddiego L."/>
            <person name="De Bellis F."/>
            <person name="Dussert S."/>
            <person name="Garsmeur O."/>
            <person name="Gayraud T."/>
            <person name="Guignon V."/>
            <person name="Jahn K."/>
            <person name="Jamilloux V."/>
            <person name="Joet T."/>
            <person name="Labadie K."/>
            <person name="Lan T."/>
            <person name="Leclercq J."/>
            <person name="Lepelley M."/>
            <person name="Leroy T."/>
            <person name="Li L.T."/>
            <person name="Librado P."/>
            <person name="Lopez L."/>
            <person name="Munoz A."/>
            <person name="Noel B."/>
            <person name="Pallavicini A."/>
            <person name="Perrotta G."/>
            <person name="Poncet V."/>
            <person name="Pot D."/>
            <person name="Priyono X."/>
            <person name="Rigoreau M."/>
            <person name="Rouard M."/>
            <person name="Rozas J."/>
            <person name="Tranchant-Dubreuil C."/>
            <person name="VanBuren R."/>
            <person name="Zhang Q."/>
            <person name="Andrade A.C."/>
            <person name="Argout X."/>
            <person name="Bertrand B."/>
            <person name="de Kochko A."/>
            <person name="Graziosi G."/>
            <person name="Henry R.J."/>
            <person name="Jayarama X."/>
            <person name="Ming R."/>
            <person name="Nagai C."/>
            <person name="Rounsley S."/>
            <person name="Sankoff D."/>
            <person name="Giuliano G."/>
            <person name="Albert V.A."/>
            <person name="Wincker P."/>
            <person name="Lashermes P."/>
        </authorList>
    </citation>
    <scope>NUCLEOTIDE SEQUENCE [LARGE SCALE GENOMIC DNA]</scope>
    <source>
        <strain evidence="2">cv. DH200-94</strain>
    </source>
</reference>
<proteinExistence type="predicted"/>
<protein>
    <submittedName>
        <fullName evidence="1">Uncharacterized protein</fullName>
    </submittedName>
</protein>
<evidence type="ECO:0000313" key="1">
    <source>
        <dbReference type="EMBL" id="CDP16126.1"/>
    </source>
</evidence>
<dbReference type="EMBL" id="HG739201">
    <property type="protein sequence ID" value="CDP16126.1"/>
    <property type="molecule type" value="Genomic_DNA"/>
</dbReference>
<dbReference type="AlphaFoldDB" id="A0A068V644"/>
<dbReference type="InParanoid" id="A0A068V644"/>
<dbReference type="Gramene" id="CDP16126">
    <property type="protein sequence ID" value="CDP16126"/>
    <property type="gene ID" value="GSCOC_T00017191001"/>
</dbReference>
<keyword evidence="2" id="KW-1185">Reference proteome</keyword>